<sequence length="954" mass="107308">MRAFILLLLGSLRLSAFSLALLLVLPISSSAQSSNSPFAAHKSIPYSSQLIKARLNNGLTYYLQKNAKPEKKAELRLVIKAGSILEDEDQQGLAHFTEHMAFNGSKHFKKNDLVSFLESMGVKFGADLNAYTSFDETVYILPIPTDKPANLDKAIMVLADWAHGLAFDHTEIDRERGIVLEEARLGKGAEDRLNKQVLPKILHGSKYAERLPIGKEDVLKNFQYDALKRFYRDWYRPDLMAVVVVGDIDLAQAKRLIEKNFSALKNPQKPRTRVISQVPIKNINDAVVAIDKEANIATVSISQGRYLNKNDGKFGSYRERRIQSFFNVMLSNRLRELAQLPQPPFLGASSGVKNLVAQYQEFNSLAAIGKAGVQTAIEALMQENKRVAQFGFSAAEFERAKSNALRNMEDAYKEREKSQSAELASEFIRNFLVGEAIPGIEAEYAFHQVIMKQISLDDVNQFARTILVNQEPKLIVYQGNDKPDHAIPDSQQLMEMVKRAEQVAVTAYTEKKTVATLMDAPPQAGSIINEVKDSKLGTTTWTLSNAVTLVMKPSDFKNDQILLGASRAGGMSMVADTDFLQARYATTIVGVMGMKDIAPLELGKFLAGKNVSVSTKFGENFEGISGSSSKRDLETMLQVIYLAMTAPRRDPALFQSFVGKQQDALRNQMASPFAVFQDQLIHTMYPAHPRLPVLSTPEHIAALDLDRLMAIYQARFSSAKGFTFFLVGSFDIEKVKSLVLSYLAGLPAHDVEVGIKDHGLRPVPGIVKKNVYVGKESQSLVTLQMHGERKMSIADRMRFSAVMEVLQLRLTAKMREELGAVYSPQVSYRTILNPYQGYMVELYLPSGPEHVDQLLRSSFTLIEDMKKNPVTEDELKKVKENWLKNRQEQMKTNEFWMAIFNEMKEDNENPMHVFTFNDRVKQLQTREVQDAAKIYLNMDNYIQVVMYPEQMKPN</sequence>
<comment type="similarity">
    <text evidence="1">Belongs to the peptidase M16 family.</text>
</comment>
<dbReference type="InterPro" id="IPR011765">
    <property type="entry name" value="Pept_M16_N"/>
</dbReference>
<dbReference type="Pfam" id="PF05193">
    <property type="entry name" value="Peptidase_M16_C"/>
    <property type="match status" value="2"/>
</dbReference>
<name>A0ABR6XNE9_9BURK</name>
<evidence type="ECO:0000256" key="2">
    <source>
        <dbReference type="ARBA" id="ARBA00022670"/>
    </source>
</evidence>
<dbReference type="InterPro" id="IPR011249">
    <property type="entry name" value="Metalloenz_LuxS/M16"/>
</dbReference>
<dbReference type="PANTHER" id="PTHR43690:SF34">
    <property type="entry name" value="ZINC PROTEASE PQQL-LIKE"/>
    <property type="match status" value="1"/>
</dbReference>
<accession>A0ABR6XNE9</accession>
<keyword evidence="5" id="KW-0482">Metalloprotease</keyword>
<evidence type="ECO:0000256" key="4">
    <source>
        <dbReference type="ARBA" id="ARBA00022833"/>
    </source>
</evidence>
<feature type="domain" description="Peptidase M16 N-terminal" evidence="6">
    <location>
        <begin position="64"/>
        <end position="184"/>
    </location>
</feature>
<dbReference type="InterPro" id="IPR050626">
    <property type="entry name" value="Peptidase_M16"/>
</dbReference>
<evidence type="ECO:0000259" key="7">
    <source>
        <dbReference type="Pfam" id="PF05193"/>
    </source>
</evidence>
<proteinExistence type="inferred from homology"/>
<keyword evidence="9" id="KW-1185">Reference proteome</keyword>
<dbReference type="InterPro" id="IPR007863">
    <property type="entry name" value="Peptidase_M16_C"/>
</dbReference>
<evidence type="ECO:0000256" key="5">
    <source>
        <dbReference type="ARBA" id="ARBA00023049"/>
    </source>
</evidence>
<comment type="caution">
    <text evidence="8">The sequence shown here is derived from an EMBL/GenBank/DDBJ whole genome shotgun (WGS) entry which is preliminary data.</text>
</comment>
<evidence type="ECO:0000259" key="6">
    <source>
        <dbReference type="Pfam" id="PF00675"/>
    </source>
</evidence>
<feature type="domain" description="Peptidase M16 C-terminal" evidence="7">
    <location>
        <begin position="221"/>
        <end position="403"/>
    </location>
</feature>
<evidence type="ECO:0000256" key="1">
    <source>
        <dbReference type="ARBA" id="ARBA00007261"/>
    </source>
</evidence>
<evidence type="ECO:0000256" key="3">
    <source>
        <dbReference type="ARBA" id="ARBA00022801"/>
    </source>
</evidence>
<dbReference type="Gene3D" id="3.30.830.10">
    <property type="entry name" value="Metalloenzyme, LuxS/M16 peptidase-like"/>
    <property type="match status" value="4"/>
</dbReference>
<dbReference type="Proteomes" id="UP000643610">
    <property type="component" value="Unassembled WGS sequence"/>
</dbReference>
<dbReference type="Pfam" id="PF00675">
    <property type="entry name" value="Peptidase_M16"/>
    <property type="match status" value="1"/>
</dbReference>
<reference evidence="8 9" key="1">
    <citation type="submission" date="2020-08" db="EMBL/GenBank/DDBJ databases">
        <title>Novel species isolated from subtropical streams in China.</title>
        <authorList>
            <person name="Lu H."/>
        </authorList>
    </citation>
    <scope>NUCLEOTIDE SEQUENCE [LARGE SCALE GENOMIC DNA]</scope>
    <source>
        <strain evidence="8 9">KCTC 52442</strain>
    </source>
</reference>
<keyword evidence="3" id="KW-0378">Hydrolase</keyword>
<evidence type="ECO:0000313" key="9">
    <source>
        <dbReference type="Proteomes" id="UP000643610"/>
    </source>
</evidence>
<protein>
    <submittedName>
        <fullName evidence="8">Insulinase family protein</fullName>
    </submittedName>
</protein>
<evidence type="ECO:0000313" key="8">
    <source>
        <dbReference type="EMBL" id="MBC3831019.1"/>
    </source>
</evidence>
<gene>
    <name evidence="8" type="ORF">H8K33_05835</name>
</gene>
<dbReference type="SUPFAM" id="SSF63411">
    <property type="entry name" value="LuxS/MPP-like metallohydrolase"/>
    <property type="match status" value="4"/>
</dbReference>
<feature type="domain" description="Peptidase M16 C-terminal" evidence="7">
    <location>
        <begin position="703"/>
        <end position="880"/>
    </location>
</feature>
<organism evidence="8 9">
    <name type="scientific">Undibacterium amnicola</name>
    <dbReference type="NCBI Taxonomy" id="1834038"/>
    <lineage>
        <taxon>Bacteria</taxon>
        <taxon>Pseudomonadati</taxon>
        <taxon>Pseudomonadota</taxon>
        <taxon>Betaproteobacteria</taxon>
        <taxon>Burkholderiales</taxon>
        <taxon>Oxalobacteraceae</taxon>
        <taxon>Undibacterium</taxon>
    </lineage>
</organism>
<dbReference type="RefSeq" id="WP_186890054.1">
    <property type="nucleotide sequence ID" value="NZ_JACOFU010000002.1"/>
</dbReference>
<keyword evidence="2" id="KW-0645">Protease</keyword>
<dbReference type="EMBL" id="JACOFU010000002">
    <property type="protein sequence ID" value="MBC3831019.1"/>
    <property type="molecule type" value="Genomic_DNA"/>
</dbReference>
<keyword evidence="4" id="KW-0862">Zinc</keyword>
<dbReference type="PANTHER" id="PTHR43690">
    <property type="entry name" value="NARDILYSIN"/>
    <property type="match status" value="1"/>
</dbReference>